<evidence type="ECO:0000313" key="3">
    <source>
        <dbReference type="Proteomes" id="UP000215223"/>
    </source>
</evidence>
<dbReference type="Pfam" id="PF00550">
    <property type="entry name" value="PP-binding"/>
    <property type="match status" value="1"/>
</dbReference>
<dbReference type="SUPFAM" id="SSF47336">
    <property type="entry name" value="ACP-like"/>
    <property type="match status" value="1"/>
</dbReference>
<keyword evidence="3" id="KW-1185">Reference proteome</keyword>
<dbReference type="PROSITE" id="PS50075">
    <property type="entry name" value="CARRIER"/>
    <property type="match status" value="1"/>
</dbReference>
<dbReference type="InterPro" id="IPR036736">
    <property type="entry name" value="ACP-like_sf"/>
</dbReference>
<accession>A0A229SIF7</accession>
<dbReference type="EMBL" id="NMQT01000011">
    <property type="protein sequence ID" value="OXM58511.1"/>
    <property type="molecule type" value="Genomic_DNA"/>
</dbReference>
<dbReference type="OrthoDB" id="677810at2"/>
<evidence type="ECO:0000313" key="2">
    <source>
        <dbReference type="EMBL" id="OXM58511.1"/>
    </source>
</evidence>
<gene>
    <name evidence="2" type="ORF">CFP71_02935</name>
</gene>
<feature type="domain" description="Carrier" evidence="1">
    <location>
        <begin position="1"/>
        <end position="78"/>
    </location>
</feature>
<protein>
    <submittedName>
        <fullName evidence="2">Methoxymalonate biosynthesis protein</fullName>
    </submittedName>
</protein>
<organism evidence="2 3">
    <name type="scientific">Amycolatopsis thailandensis</name>
    <dbReference type="NCBI Taxonomy" id="589330"/>
    <lineage>
        <taxon>Bacteria</taxon>
        <taxon>Bacillati</taxon>
        <taxon>Actinomycetota</taxon>
        <taxon>Actinomycetes</taxon>
        <taxon>Pseudonocardiales</taxon>
        <taxon>Pseudonocardiaceae</taxon>
        <taxon>Amycolatopsis</taxon>
    </lineage>
</organism>
<comment type="caution">
    <text evidence="2">The sequence shown here is derived from an EMBL/GenBank/DDBJ whole genome shotgun (WGS) entry which is preliminary data.</text>
</comment>
<sequence length="84" mass="9230">MADERIRAGLREFVRERTGLELDDDADLFGRGLISSMFAMELVVRIEEEFGVEVIGADLALDNFRSVAAMAGLVGRLRGGRDGE</sequence>
<dbReference type="Proteomes" id="UP000215223">
    <property type="component" value="Unassembled WGS sequence"/>
</dbReference>
<dbReference type="AlphaFoldDB" id="A0A229SIF7"/>
<dbReference type="InterPro" id="IPR009081">
    <property type="entry name" value="PP-bd_ACP"/>
</dbReference>
<proteinExistence type="predicted"/>
<dbReference type="RefSeq" id="WP_093932272.1">
    <property type="nucleotide sequence ID" value="NZ_NMQT01000011.1"/>
</dbReference>
<reference evidence="2 3" key="1">
    <citation type="submission" date="2017-07" db="EMBL/GenBank/DDBJ databases">
        <title>Amycolatopsis thailandensis Genome sequencing and assembly.</title>
        <authorList>
            <person name="Kaur N."/>
            <person name="Mayilraj S."/>
        </authorList>
    </citation>
    <scope>NUCLEOTIDE SEQUENCE [LARGE SCALE GENOMIC DNA]</scope>
    <source>
        <strain evidence="2 3">JCM 16380</strain>
    </source>
</reference>
<dbReference type="Gene3D" id="1.10.1200.10">
    <property type="entry name" value="ACP-like"/>
    <property type="match status" value="1"/>
</dbReference>
<evidence type="ECO:0000259" key="1">
    <source>
        <dbReference type="PROSITE" id="PS50075"/>
    </source>
</evidence>
<name>A0A229SIF7_9PSEU</name>